<sequence length="371" mass="39688">MEDNRNFTESDPRPDNQDDDVPRTPENVNSENSHPHTGDGASPGKIFIGGLARETTSDQFIKYFGKYGEITDSVIMKDRSTGQPRGFGFVTYADSSVVDRVIEETHIINGKQVEIKRTIPRGANSKDFKTKKIFIGGIPTTVDDDEFRDFFSNYGEVKEQQIMRDHSTGRSRGFGFITFESDQSVDDLLAKGNRLDFSGTQFRVKAQRFSWCILVVSGSIFVQKESGNQEGGTQEDKLGTTAIQAPKSSGGVYGSRASEYGGYGGGPEFHAYGRYGVPGYGAGLRMESPLGYSSHFGGGFGRGYDVGSEYGGPADRYAGYGGAGYGGGYDAGYGDSYGSGRGGSVYGHRGGYGAGGGGGGGGSGRYHPYGR</sequence>
<dbReference type="EMBL" id="PNBA02000019">
    <property type="protein sequence ID" value="KAG6391839.1"/>
    <property type="molecule type" value="Genomic_DNA"/>
</dbReference>
<dbReference type="Gene3D" id="3.30.70.330">
    <property type="match status" value="2"/>
</dbReference>
<evidence type="ECO:0000313" key="7">
    <source>
        <dbReference type="Proteomes" id="UP000298416"/>
    </source>
</evidence>
<dbReference type="PANTHER" id="PTHR48033:SF5">
    <property type="entry name" value="RRM DOMAIN-CONTAINING PROTEIN"/>
    <property type="match status" value="1"/>
</dbReference>
<dbReference type="GO" id="GO:0005654">
    <property type="term" value="C:nucleoplasm"/>
    <property type="evidence" value="ECO:0007669"/>
    <property type="project" value="TreeGrafter"/>
</dbReference>
<dbReference type="Proteomes" id="UP000298416">
    <property type="component" value="Unassembled WGS sequence"/>
</dbReference>
<evidence type="ECO:0000256" key="2">
    <source>
        <dbReference type="ARBA" id="ARBA00023242"/>
    </source>
</evidence>
<evidence type="ECO:0000256" key="3">
    <source>
        <dbReference type="PROSITE-ProRule" id="PRU00176"/>
    </source>
</evidence>
<dbReference type="SUPFAM" id="SSF54928">
    <property type="entry name" value="RNA-binding domain, RBD"/>
    <property type="match status" value="2"/>
</dbReference>
<keyword evidence="2" id="KW-0539">Nucleus</keyword>
<keyword evidence="3" id="KW-0694">RNA-binding</keyword>
<dbReference type="PROSITE" id="PS50102">
    <property type="entry name" value="RRM"/>
    <property type="match status" value="2"/>
</dbReference>
<reference evidence="6" key="1">
    <citation type="submission" date="2018-01" db="EMBL/GenBank/DDBJ databases">
        <authorList>
            <person name="Mao J.F."/>
        </authorList>
    </citation>
    <scope>NUCLEOTIDE SEQUENCE</scope>
    <source>
        <strain evidence="6">Huo1</strain>
        <tissue evidence="6">Leaf</tissue>
    </source>
</reference>
<dbReference type="FunFam" id="3.30.70.330:FF:000051">
    <property type="entry name" value="Heterogeneous nuclear ribonucleoprotein 1"/>
    <property type="match status" value="1"/>
</dbReference>
<comment type="caution">
    <text evidence="6">The sequence shown here is derived from an EMBL/GenBank/DDBJ whole genome shotgun (WGS) entry which is preliminary data.</text>
</comment>
<accession>A0A8X8WCV5</accession>
<evidence type="ECO:0000256" key="1">
    <source>
        <dbReference type="ARBA" id="ARBA00004123"/>
    </source>
</evidence>
<proteinExistence type="predicted"/>
<dbReference type="PANTHER" id="PTHR48033">
    <property type="entry name" value="RNA-BINDING (RRM/RBD/RNP MOTIFS) FAMILY PROTEIN"/>
    <property type="match status" value="1"/>
</dbReference>
<dbReference type="GO" id="GO:0000785">
    <property type="term" value="C:chromatin"/>
    <property type="evidence" value="ECO:0007669"/>
    <property type="project" value="TreeGrafter"/>
</dbReference>
<reference evidence="6" key="2">
    <citation type="submission" date="2020-08" db="EMBL/GenBank/DDBJ databases">
        <title>Plant Genome Project.</title>
        <authorList>
            <person name="Zhang R.-G."/>
        </authorList>
    </citation>
    <scope>NUCLEOTIDE SEQUENCE</scope>
    <source>
        <strain evidence="6">Huo1</strain>
        <tissue evidence="6">Leaf</tissue>
    </source>
</reference>
<dbReference type="InterPro" id="IPR012677">
    <property type="entry name" value="Nucleotide-bd_a/b_plait_sf"/>
</dbReference>
<gene>
    <name evidence="6" type="ORF">SASPL_149600</name>
</gene>
<evidence type="ECO:0000259" key="5">
    <source>
        <dbReference type="PROSITE" id="PS50102"/>
    </source>
</evidence>
<feature type="domain" description="RRM" evidence="5">
    <location>
        <begin position="44"/>
        <end position="120"/>
    </location>
</feature>
<organism evidence="6">
    <name type="scientific">Salvia splendens</name>
    <name type="common">Scarlet sage</name>
    <dbReference type="NCBI Taxonomy" id="180675"/>
    <lineage>
        <taxon>Eukaryota</taxon>
        <taxon>Viridiplantae</taxon>
        <taxon>Streptophyta</taxon>
        <taxon>Embryophyta</taxon>
        <taxon>Tracheophyta</taxon>
        <taxon>Spermatophyta</taxon>
        <taxon>Magnoliopsida</taxon>
        <taxon>eudicotyledons</taxon>
        <taxon>Gunneridae</taxon>
        <taxon>Pentapetalae</taxon>
        <taxon>asterids</taxon>
        <taxon>lamiids</taxon>
        <taxon>Lamiales</taxon>
        <taxon>Lamiaceae</taxon>
        <taxon>Nepetoideae</taxon>
        <taxon>Mentheae</taxon>
        <taxon>Salviinae</taxon>
        <taxon>Salvia</taxon>
        <taxon>Salvia subgen. Calosphace</taxon>
        <taxon>core Calosphace</taxon>
    </lineage>
</organism>
<dbReference type="InterPro" id="IPR000504">
    <property type="entry name" value="RRM_dom"/>
</dbReference>
<dbReference type="InterPro" id="IPR035979">
    <property type="entry name" value="RBD_domain_sf"/>
</dbReference>
<dbReference type="GO" id="GO:0003723">
    <property type="term" value="F:RNA binding"/>
    <property type="evidence" value="ECO:0007669"/>
    <property type="project" value="UniProtKB-UniRule"/>
</dbReference>
<keyword evidence="7" id="KW-1185">Reference proteome</keyword>
<evidence type="ECO:0000256" key="4">
    <source>
        <dbReference type="SAM" id="MobiDB-lite"/>
    </source>
</evidence>
<feature type="domain" description="RRM" evidence="5">
    <location>
        <begin position="131"/>
        <end position="209"/>
    </location>
</feature>
<protein>
    <recommendedName>
        <fullName evidence="5">RRM domain-containing protein</fullName>
    </recommendedName>
</protein>
<dbReference type="Pfam" id="PF00076">
    <property type="entry name" value="RRM_1"/>
    <property type="match status" value="2"/>
</dbReference>
<comment type="subcellular location">
    <subcellularLocation>
        <location evidence="1">Nucleus</location>
    </subcellularLocation>
</comment>
<name>A0A8X8WCV5_SALSN</name>
<feature type="region of interest" description="Disordered" evidence="4">
    <location>
        <begin position="1"/>
        <end position="47"/>
    </location>
</feature>
<evidence type="ECO:0000313" key="6">
    <source>
        <dbReference type="EMBL" id="KAG6391839.1"/>
    </source>
</evidence>
<dbReference type="GO" id="GO:0010468">
    <property type="term" value="P:regulation of gene expression"/>
    <property type="evidence" value="ECO:0007669"/>
    <property type="project" value="TreeGrafter"/>
</dbReference>
<feature type="compositionally biased region" description="Basic and acidic residues" evidence="4">
    <location>
        <begin position="1"/>
        <end position="23"/>
    </location>
</feature>
<dbReference type="SMART" id="SM00360">
    <property type="entry name" value="RRM"/>
    <property type="match status" value="2"/>
</dbReference>
<dbReference type="AlphaFoldDB" id="A0A8X8WCV5"/>